<feature type="chain" id="PRO_5043516191" description="Secreted protein" evidence="1">
    <location>
        <begin position="28"/>
        <end position="101"/>
    </location>
</feature>
<gene>
    <name evidence="2" type="ORF">CEPIT_LOCUS3198</name>
</gene>
<dbReference type="EMBL" id="CAMAPF010000016">
    <property type="protein sequence ID" value="CAH9069754.1"/>
    <property type="molecule type" value="Genomic_DNA"/>
</dbReference>
<evidence type="ECO:0000313" key="3">
    <source>
        <dbReference type="Proteomes" id="UP001152523"/>
    </source>
</evidence>
<keyword evidence="3" id="KW-1185">Reference proteome</keyword>
<evidence type="ECO:0000256" key="1">
    <source>
        <dbReference type="SAM" id="SignalP"/>
    </source>
</evidence>
<comment type="caution">
    <text evidence="2">The sequence shown here is derived from an EMBL/GenBank/DDBJ whole genome shotgun (WGS) entry which is preliminary data.</text>
</comment>
<evidence type="ECO:0008006" key="4">
    <source>
        <dbReference type="Google" id="ProtNLM"/>
    </source>
</evidence>
<feature type="signal peptide" evidence="1">
    <location>
        <begin position="1"/>
        <end position="27"/>
    </location>
</feature>
<evidence type="ECO:0000313" key="2">
    <source>
        <dbReference type="EMBL" id="CAH9069754.1"/>
    </source>
</evidence>
<reference evidence="2" key="1">
    <citation type="submission" date="2022-07" db="EMBL/GenBank/DDBJ databases">
        <authorList>
            <person name="Macas J."/>
            <person name="Novak P."/>
            <person name="Neumann P."/>
        </authorList>
    </citation>
    <scope>NUCLEOTIDE SEQUENCE</scope>
</reference>
<dbReference type="AlphaFoldDB" id="A0AAV0C9L9"/>
<name>A0AAV0C9L9_9ASTE</name>
<keyword evidence="1" id="KW-0732">Signal</keyword>
<sequence length="101" mass="11581">MLLLDAPNLHFMFCCLILTAGLSPSNRRREKCFQIESWDVEAFLQNGHIDGKEAENEANCSGKGRQLFHNFHMKIFIFGACFECQTFAVDRIFSLNGYKAK</sequence>
<accession>A0AAV0C9L9</accession>
<organism evidence="2 3">
    <name type="scientific">Cuscuta epithymum</name>
    <dbReference type="NCBI Taxonomy" id="186058"/>
    <lineage>
        <taxon>Eukaryota</taxon>
        <taxon>Viridiplantae</taxon>
        <taxon>Streptophyta</taxon>
        <taxon>Embryophyta</taxon>
        <taxon>Tracheophyta</taxon>
        <taxon>Spermatophyta</taxon>
        <taxon>Magnoliopsida</taxon>
        <taxon>eudicotyledons</taxon>
        <taxon>Gunneridae</taxon>
        <taxon>Pentapetalae</taxon>
        <taxon>asterids</taxon>
        <taxon>lamiids</taxon>
        <taxon>Solanales</taxon>
        <taxon>Convolvulaceae</taxon>
        <taxon>Cuscuteae</taxon>
        <taxon>Cuscuta</taxon>
        <taxon>Cuscuta subgen. Cuscuta</taxon>
    </lineage>
</organism>
<protein>
    <recommendedName>
        <fullName evidence="4">Secreted protein</fullName>
    </recommendedName>
</protein>
<dbReference type="Proteomes" id="UP001152523">
    <property type="component" value="Unassembled WGS sequence"/>
</dbReference>
<proteinExistence type="predicted"/>